<feature type="signal peptide" evidence="1">
    <location>
        <begin position="1"/>
        <end position="21"/>
    </location>
</feature>
<reference evidence="2" key="1">
    <citation type="journal article" date="2006" name="Science">
        <title>The genome of black cottonwood, Populus trichocarpa (Torr. &amp; Gray).</title>
        <authorList>
            <person name="Tuskan G.A."/>
            <person name="Difazio S."/>
            <person name="Jansson S."/>
            <person name="Bohlmann J."/>
            <person name="Grigoriev I."/>
            <person name="Hellsten U."/>
            <person name="Putnam N."/>
            <person name="Ralph S."/>
            <person name="Rombauts S."/>
            <person name="Salamov A."/>
            <person name="Schein J."/>
            <person name="Sterck L."/>
            <person name="Aerts A."/>
            <person name="Bhalerao R.R."/>
            <person name="Bhalerao R.P."/>
            <person name="Blaudez D."/>
            <person name="Boerjan W."/>
            <person name="Brun A."/>
            <person name="Brunner A."/>
            <person name="Busov V."/>
            <person name="Campbell M."/>
            <person name="Carlson J."/>
            <person name="Chalot M."/>
            <person name="Chapman J."/>
            <person name="Chen G.L."/>
            <person name="Cooper D."/>
            <person name="Coutinho P.M."/>
            <person name="Couturier J."/>
            <person name="Covert S."/>
            <person name="Cronk Q."/>
            <person name="Cunningham R."/>
            <person name="Davis J."/>
            <person name="Degroeve S."/>
            <person name="Dejardin A."/>
            <person name="Depamphilis C."/>
            <person name="Detter J."/>
            <person name="Dirks B."/>
            <person name="Dubchak I."/>
            <person name="Duplessis S."/>
            <person name="Ehlting J."/>
            <person name="Ellis B."/>
            <person name="Gendler K."/>
            <person name="Goodstein D."/>
            <person name="Gribskov M."/>
            <person name="Grimwood J."/>
            <person name="Groover A."/>
            <person name="Gunter L."/>
            <person name="Hamberger B."/>
            <person name="Heinze B."/>
            <person name="Helariutta Y."/>
            <person name="Henrissat B."/>
            <person name="Holligan D."/>
            <person name="Holt R."/>
            <person name="Huang W."/>
            <person name="Islam-Faridi N."/>
            <person name="Jones S."/>
            <person name="Jones-Rhoades M."/>
            <person name="Jorgensen R."/>
            <person name="Joshi C."/>
            <person name="Kangasjarvi J."/>
            <person name="Karlsson J."/>
            <person name="Kelleher C."/>
            <person name="Kirkpatrick R."/>
            <person name="Kirst M."/>
            <person name="Kohler A."/>
            <person name="Kalluri U."/>
            <person name="Larimer F."/>
            <person name="Leebens-Mack J."/>
            <person name="Leple J.C."/>
            <person name="Locascio P."/>
            <person name="Lou Y."/>
            <person name="Lucas S."/>
            <person name="Martin F."/>
            <person name="Montanini B."/>
            <person name="Napoli C."/>
            <person name="Nelson D.R."/>
            <person name="Nelson C."/>
            <person name="Nieminen K."/>
            <person name="Nilsson O."/>
            <person name="Pereda V."/>
            <person name="Peter G."/>
            <person name="Philippe R."/>
            <person name="Pilate G."/>
            <person name="Poliakov A."/>
            <person name="Razumovskaya J."/>
            <person name="Richardson P."/>
            <person name="Rinaldi C."/>
            <person name="Ritland K."/>
            <person name="Rouze P."/>
            <person name="Ryaboy D."/>
            <person name="Schmutz J."/>
            <person name="Schrader J."/>
            <person name="Segerman B."/>
            <person name="Shin H."/>
            <person name="Siddiqui A."/>
            <person name="Sterky F."/>
            <person name="Terry A."/>
            <person name="Tsai C.J."/>
            <person name="Uberbacher E."/>
            <person name="Unneberg P."/>
            <person name="Vahala J."/>
            <person name="Wall K."/>
            <person name="Wessler S."/>
            <person name="Yang G."/>
            <person name="Yin T."/>
            <person name="Douglas C."/>
            <person name="Marra M."/>
            <person name="Sandberg G."/>
            <person name="Van de Peer Y."/>
            <person name="Rokhsar D."/>
        </authorList>
    </citation>
    <scope>NUCLEOTIDE SEQUENCE [LARGE SCALE GENOMIC DNA]</scope>
    <source>
        <strain evidence="2">Nisqually-1</strain>
    </source>
</reference>
<organism evidence="2">
    <name type="scientific">Populus trichocarpa</name>
    <name type="common">Western balsam poplar</name>
    <name type="synonym">Populus balsamifera subsp. trichocarpa</name>
    <dbReference type="NCBI Taxonomy" id="3694"/>
    <lineage>
        <taxon>Eukaryota</taxon>
        <taxon>Viridiplantae</taxon>
        <taxon>Streptophyta</taxon>
        <taxon>Embryophyta</taxon>
        <taxon>Tracheophyta</taxon>
        <taxon>Spermatophyta</taxon>
        <taxon>Magnoliopsida</taxon>
        <taxon>eudicotyledons</taxon>
        <taxon>Gunneridae</taxon>
        <taxon>Pentapetalae</taxon>
        <taxon>rosids</taxon>
        <taxon>fabids</taxon>
        <taxon>Malpighiales</taxon>
        <taxon>Salicaceae</taxon>
        <taxon>Saliceae</taxon>
        <taxon>Populus</taxon>
    </lineage>
</organism>
<dbReference type="EMBL" id="KZ623811">
    <property type="protein sequence ID" value="RQO95300.1"/>
    <property type="molecule type" value="Genomic_DNA"/>
</dbReference>
<name>A0A3N7FML4_POPTR</name>
<evidence type="ECO:0008006" key="3">
    <source>
        <dbReference type="Google" id="ProtNLM"/>
    </source>
</evidence>
<dbReference type="InParanoid" id="A0A3N7FML4"/>
<evidence type="ECO:0000313" key="2">
    <source>
        <dbReference type="EMBL" id="RQO95300.1"/>
    </source>
</evidence>
<dbReference type="AlphaFoldDB" id="A0A3N7FML4"/>
<evidence type="ECO:0000256" key="1">
    <source>
        <dbReference type="SAM" id="SignalP"/>
    </source>
</evidence>
<gene>
    <name evidence="2" type="ORF">POPTR_T087101</name>
</gene>
<feature type="chain" id="PRO_5017961019" description="Secreted protein" evidence="1">
    <location>
        <begin position="22"/>
        <end position="71"/>
    </location>
</feature>
<accession>A0A3N7FML4</accession>
<keyword evidence="1" id="KW-0732">Signal</keyword>
<sequence length="71" mass="8270">MSIKFITAFAFGMFMCPQACCCNWCLMTRLFCLGTPQCPCNAQWAMHKKERWAAIETANFYFALCYAEQFE</sequence>
<proteinExistence type="predicted"/>
<reference evidence="2" key="2">
    <citation type="submission" date="2017-07" db="EMBL/GenBank/DDBJ databases">
        <title>WGS assembly of Populus trichocarpa.</title>
        <authorList>
            <person name="Tuskan G."/>
            <person name="Difazio S."/>
            <person name="Jansson S."/>
            <person name="Bohlmann J."/>
            <person name="Grigoriev I."/>
            <person name="Hellsten U."/>
            <person name="Putnam N."/>
            <person name="Ralph S."/>
            <person name="Rombauts S."/>
            <person name="Salamov A."/>
            <person name="Schein J."/>
            <person name="Sterck L."/>
            <person name="Aerts A."/>
            <person name="Bhalerao R."/>
            <person name="Bhalerao R."/>
            <person name="Blaudez D."/>
            <person name="Boerjan W."/>
            <person name="Brun A."/>
            <person name="Brunner A."/>
            <person name="Busov V."/>
            <person name="Campbell M."/>
            <person name="Carlson J."/>
            <person name="Chalot M."/>
            <person name="Chapman J."/>
            <person name="Chen G."/>
            <person name="Cooper D."/>
            <person name="Coutinho P."/>
            <person name="Couturier J."/>
            <person name="Covert S."/>
            <person name="Cronk Q."/>
            <person name="Cunningham R."/>
            <person name="Davis J."/>
            <person name="Degroeve S."/>
            <person name="Dejardin A."/>
            <person name="Depamphilis C."/>
            <person name="Detter J."/>
            <person name="Dirks B."/>
            <person name="Dubchak I."/>
            <person name="Duplessis S."/>
            <person name="Ehlting J."/>
            <person name="Ellis B."/>
            <person name="Gendler K."/>
            <person name="Goodstein D."/>
            <person name="Gribskov M."/>
            <person name="Grimwood J."/>
            <person name="Groover A."/>
            <person name="Gunter L."/>
            <person name="Hamberger B."/>
            <person name="Heinze B."/>
            <person name="Helariutta Y."/>
            <person name="Henrissat B."/>
            <person name="Holligan D."/>
            <person name="Holt R."/>
            <person name="Huang W."/>
            <person name="Islam-Faridi N."/>
            <person name="Jones S."/>
            <person name="Jones-Rhoades M."/>
            <person name="Jorgensen R."/>
            <person name="Joshi C."/>
            <person name="Kangasjarvi J."/>
            <person name="Karlsson J."/>
            <person name="Kelleher C."/>
            <person name="Kirkpatrick R."/>
            <person name="Kirst M."/>
            <person name="Kohler A."/>
            <person name="Kalluri U."/>
            <person name="Larimer F."/>
            <person name="Leebens-Mack J."/>
            <person name="Leple J."/>
            <person name="Locascio P."/>
            <person name="Lou Y."/>
            <person name="Lucas S."/>
            <person name="Martin F."/>
            <person name="Montanini B."/>
            <person name="Napoli C."/>
            <person name="Nelson D."/>
            <person name="Nelson C."/>
            <person name="Nieminen K."/>
            <person name="Nilsson O."/>
            <person name="Pereda V."/>
            <person name="Peter G."/>
            <person name="Philippe R."/>
            <person name="Pilate G."/>
            <person name="Poliakov A."/>
            <person name="Razumovskaya J."/>
            <person name="Richardson P."/>
            <person name="Rinaldi C."/>
            <person name="Ritland K."/>
            <person name="Rouze P."/>
            <person name="Ryaboy D."/>
            <person name="Schmutz J."/>
            <person name="Schrader J."/>
            <person name="Segerman B."/>
            <person name="Shin H."/>
            <person name="Siddiqui A."/>
            <person name="Sterky F."/>
            <person name="Terry A."/>
            <person name="Tsai C."/>
            <person name="Uberbacher E."/>
            <person name="Unneberg P."/>
            <person name="Vahala J."/>
            <person name="Wall K."/>
            <person name="Wessler S."/>
            <person name="Yang G."/>
            <person name="Yin T."/>
            <person name="Douglas C."/>
            <person name="Marra M."/>
            <person name="Sandberg G."/>
            <person name="Van De Peer Y."/>
            <person name="Rokhsar D."/>
        </authorList>
    </citation>
    <scope>NUCLEOTIDE SEQUENCE</scope>
    <source>
        <strain evidence="2">Nisqually-1</strain>
    </source>
</reference>
<protein>
    <recommendedName>
        <fullName evidence="3">Secreted protein</fullName>
    </recommendedName>
</protein>